<organism evidence="1 2">
    <name type="scientific">Lolium multiflorum</name>
    <name type="common">Italian ryegrass</name>
    <name type="synonym">Lolium perenne subsp. multiflorum</name>
    <dbReference type="NCBI Taxonomy" id="4521"/>
    <lineage>
        <taxon>Eukaryota</taxon>
        <taxon>Viridiplantae</taxon>
        <taxon>Streptophyta</taxon>
        <taxon>Embryophyta</taxon>
        <taxon>Tracheophyta</taxon>
        <taxon>Spermatophyta</taxon>
        <taxon>Magnoliopsida</taxon>
        <taxon>Liliopsida</taxon>
        <taxon>Poales</taxon>
        <taxon>Poaceae</taxon>
        <taxon>BOP clade</taxon>
        <taxon>Pooideae</taxon>
        <taxon>Poodae</taxon>
        <taxon>Poeae</taxon>
        <taxon>Poeae Chloroplast Group 2 (Poeae type)</taxon>
        <taxon>Loliodinae</taxon>
        <taxon>Loliinae</taxon>
        <taxon>Lolium</taxon>
    </lineage>
</organism>
<dbReference type="Proteomes" id="UP001231189">
    <property type="component" value="Unassembled WGS sequence"/>
</dbReference>
<reference evidence="1" key="1">
    <citation type="submission" date="2023-07" db="EMBL/GenBank/DDBJ databases">
        <title>A chromosome-level genome assembly of Lolium multiflorum.</title>
        <authorList>
            <person name="Chen Y."/>
            <person name="Copetti D."/>
            <person name="Kolliker R."/>
            <person name="Studer B."/>
        </authorList>
    </citation>
    <scope>NUCLEOTIDE SEQUENCE</scope>
    <source>
        <strain evidence="1">02402/16</strain>
        <tissue evidence="1">Leaf</tissue>
    </source>
</reference>
<proteinExistence type="predicted"/>
<keyword evidence="2" id="KW-1185">Reference proteome</keyword>
<comment type="caution">
    <text evidence="1">The sequence shown here is derived from an EMBL/GenBank/DDBJ whole genome shotgun (WGS) entry which is preliminary data.</text>
</comment>
<dbReference type="AlphaFoldDB" id="A0AAD8WJC4"/>
<protein>
    <submittedName>
        <fullName evidence="1">Uncharacterized protein</fullName>
    </submittedName>
</protein>
<dbReference type="EMBL" id="JAUUTY010000003">
    <property type="protein sequence ID" value="KAK1664091.1"/>
    <property type="molecule type" value="Genomic_DNA"/>
</dbReference>
<sequence>MIRETASMIKMWFSTSMEGCLPLAIASCNEHVALTHSQLDKFSLPIFIYISEPYMPYLCYLRAKMTHICYSRRLSSLQVPCTWVEVFLHMIARSILAGTYYVFSHKGGLVWYQLHFHFFS</sequence>
<evidence type="ECO:0000313" key="1">
    <source>
        <dbReference type="EMBL" id="KAK1664091.1"/>
    </source>
</evidence>
<name>A0AAD8WJC4_LOLMU</name>
<accession>A0AAD8WJC4</accession>
<gene>
    <name evidence="1" type="ORF">QYE76_052250</name>
</gene>
<evidence type="ECO:0000313" key="2">
    <source>
        <dbReference type="Proteomes" id="UP001231189"/>
    </source>
</evidence>